<keyword evidence="1" id="KW-0812">Transmembrane</keyword>
<dbReference type="EMBL" id="DVOO01000016">
    <property type="protein sequence ID" value="HIV25303.1"/>
    <property type="molecule type" value="Genomic_DNA"/>
</dbReference>
<dbReference type="AlphaFoldDB" id="A0A9D1TAP2"/>
<feature type="transmembrane region" description="Helical" evidence="1">
    <location>
        <begin position="18"/>
        <end position="36"/>
    </location>
</feature>
<proteinExistence type="predicted"/>
<reference evidence="2" key="1">
    <citation type="submission" date="2020-10" db="EMBL/GenBank/DDBJ databases">
        <authorList>
            <person name="Gilroy R."/>
        </authorList>
    </citation>
    <scope>NUCLEOTIDE SEQUENCE</scope>
    <source>
        <strain evidence="2">CHK188-20938</strain>
    </source>
</reference>
<gene>
    <name evidence="2" type="ORF">IAB71_05885</name>
</gene>
<organism evidence="2 3">
    <name type="scientific">Candidatus Scatomonas pullistercoris</name>
    <dbReference type="NCBI Taxonomy" id="2840920"/>
    <lineage>
        <taxon>Bacteria</taxon>
        <taxon>Bacillati</taxon>
        <taxon>Bacillota</taxon>
        <taxon>Clostridia</taxon>
        <taxon>Lachnospirales</taxon>
        <taxon>Lachnospiraceae</taxon>
        <taxon>Lachnospiraceae incertae sedis</taxon>
        <taxon>Candidatus Scatomonas</taxon>
    </lineage>
</organism>
<evidence type="ECO:0000313" key="2">
    <source>
        <dbReference type="EMBL" id="HIV25303.1"/>
    </source>
</evidence>
<keyword evidence="1" id="KW-1133">Transmembrane helix</keyword>
<name>A0A9D1TAP2_9FIRM</name>
<comment type="caution">
    <text evidence="2">The sequence shown here is derived from an EMBL/GenBank/DDBJ whole genome shotgun (WGS) entry which is preliminary data.</text>
</comment>
<sequence>MKDSFYEQLVPVKRSKTFFYGGMILFLLVLAAVVLVSFLFLGITAVLIGWVVGMLFYFFIYPKFNIEYEYSLVNHNLDIDVVYSKSKRKHLYSLDLQEAEAIAPKDSPALHSYGGARTKDLTSRTGQYPAYSIIVAQNSGRMNLVIEPDAEMLERIRQWSGRKFIAENA</sequence>
<reference evidence="2" key="2">
    <citation type="journal article" date="2021" name="PeerJ">
        <title>Extensive microbial diversity within the chicken gut microbiome revealed by metagenomics and culture.</title>
        <authorList>
            <person name="Gilroy R."/>
            <person name="Ravi A."/>
            <person name="Getino M."/>
            <person name="Pursley I."/>
            <person name="Horton D.L."/>
            <person name="Alikhan N.F."/>
            <person name="Baker D."/>
            <person name="Gharbi K."/>
            <person name="Hall N."/>
            <person name="Watson M."/>
            <person name="Adriaenssens E.M."/>
            <person name="Foster-Nyarko E."/>
            <person name="Jarju S."/>
            <person name="Secka A."/>
            <person name="Antonio M."/>
            <person name="Oren A."/>
            <person name="Chaudhuri R.R."/>
            <person name="La Ragione R."/>
            <person name="Hildebrand F."/>
            <person name="Pallen M.J."/>
        </authorList>
    </citation>
    <scope>NUCLEOTIDE SEQUENCE</scope>
    <source>
        <strain evidence="2">CHK188-20938</strain>
    </source>
</reference>
<accession>A0A9D1TAP2</accession>
<evidence type="ECO:0000256" key="1">
    <source>
        <dbReference type="SAM" id="Phobius"/>
    </source>
</evidence>
<keyword evidence="1" id="KW-0472">Membrane</keyword>
<feature type="transmembrane region" description="Helical" evidence="1">
    <location>
        <begin position="42"/>
        <end position="61"/>
    </location>
</feature>
<protein>
    <submittedName>
        <fullName evidence="2">Uncharacterized protein</fullName>
    </submittedName>
</protein>
<evidence type="ECO:0000313" key="3">
    <source>
        <dbReference type="Proteomes" id="UP000824169"/>
    </source>
</evidence>
<dbReference type="Proteomes" id="UP000824169">
    <property type="component" value="Unassembled WGS sequence"/>
</dbReference>